<proteinExistence type="predicted"/>
<comment type="caution">
    <text evidence="1">The sequence shown here is derived from an EMBL/GenBank/DDBJ whole genome shotgun (WGS) entry which is preliminary data.</text>
</comment>
<organism evidence="1 2">
    <name type="scientific">Subtercola boreus</name>
    <dbReference type="NCBI Taxonomy" id="120213"/>
    <lineage>
        <taxon>Bacteria</taxon>
        <taxon>Bacillati</taxon>
        <taxon>Actinomycetota</taxon>
        <taxon>Actinomycetes</taxon>
        <taxon>Micrococcales</taxon>
        <taxon>Microbacteriaceae</taxon>
        <taxon>Subtercola</taxon>
    </lineage>
</organism>
<dbReference type="RefSeq" id="WP_116282601.1">
    <property type="nucleotide sequence ID" value="NZ_NBXA01000015.1"/>
</dbReference>
<name>A0A3E0VV09_9MICO</name>
<sequence length="147" mass="15904">MAAQNANRLDAQISPEAHCLDHAAGIAKDRGWAADWLNTSANVFIPIARDAGWHLLSDDGVTRVWVASAECLLAMKLRASRRGRDSDDIANLLAYLGFTSIEQAEELFESLFPGEIVEAKGIRILTDVFEAGLPDIPPRPAVPVLVG</sequence>
<dbReference type="OrthoDB" id="4376297at2"/>
<evidence type="ECO:0000313" key="1">
    <source>
        <dbReference type="EMBL" id="RFA13882.1"/>
    </source>
</evidence>
<dbReference type="Proteomes" id="UP000256709">
    <property type="component" value="Unassembled WGS sequence"/>
</dbReference>
<evidence type="ECO:0000313" key="2">
    <source>
        <dbReference type="Proteomes" id="UP000256709"/>
    </source>
</evidence>
<accession>A0A3E0VV09</accession>
<protein>
    <submittedName>
        <fullName evidence="1">Uncharacterized protein</fullName>
    </submittedName>
</protein>
<dbReference type="AlphaFoldDB" id="A0A3E0VV09"/>
<gene>
    <name evidence="1" type="ORF">B7R21_07385</name>
</gene>
<reference evidence="1 2" key="1">
    <citation type="submission" date="2017-04" db="EMBL/GenBank/DDBJ databases">
        <title>Comparative genome analysis of Subtercola boreus.</title>
        <authorList>
            <person name="Cho Y.-J."/>
            <person name="Cho A."/>
            <person name="Kim O.-S."/>
            <person name="Lee J.-I."/>
        </authorList>
    </citation>
    <scope>NUCLEOTIDE SEQUENCE [LARGE SCALE GENOMIC DNA]</scope>
    <source>
        <strain evidence="1 2">P27444</strain>
    </source>
</reference>
<dbReference type="EMBL" id="NBXA01000015">
    <property type="protein sequence ID" value="RFA13882.1"/>
    <property type="molecule type" value="Genomic_DNA"/>
</dbReference>